<keyword evidence="2" id="KW-1185">Reference proteome</keyword>
<evidence type="ECO:0000313" key="1">
    <source>
        <dbReference type="EMBL" id="QIB38061.1"/>
    </source>
</evidence>
<sequence>MEWLRHVLGLAKFYSAIENIERILTRENEFYPQVLEIPDIDRASQAEYEGSIPFTRSSYLSLLQHASH</sequence>
<protein>
    <submittedName>
        <fullName evidence="1">Uncharacterized protein</fullName>
    </submittedName>
</protein>
<dbReference type="EMBL" id="CP048632">
    <property type="protein sequence ID" value="QIB38061.1"/>
    <property type="molecule type" value="Genomic_DNA"/>
</dbReference>
<proteinExistence type="predicted"/>
<organism evidence="1 2">
    <name type="scientific">Rhizobium oryzihabitans</name>
    <dbReference type="NCBI Taxonomy" id="2267833"/>
    <lineage>
        <taxon>Bacteria</taxon>
        <taxon>Pseudomonadati</taxon>
        <taxon>Pseudomonadota</taxon>
        <taxon>Alphaproteobacteria</taxon>
        <taxon>Hyphomicrobiales</taxon>
        <taxon>Rhizobiaceae</taxon>
        <taxon>Rhizobium/Agrobacterium group</taxon>
        <taxon>Rhizobium</taxon>
    </lineage>
</organism>
<name>A0A7L5BGT4_9HYPH</name>
<dbReference type="RefSeq" id="WP_164056249.1">
    <property type="nucleotide sequence ID" value="NZ_CP048632.1"/>
</dbReference>
<dbReference type="AlphaFoldDB" id="A0A7L5BGT4"/>
<dbReference type="KEGG" id="roy:G3A56_08705"/>
<evidence type="ECO:0000313" key="2">
    <source>
        <dbReference type="Proteomes" id="UP000464865"/>
    </source>
</evidence>
<reference evidence="1 2" key="1">
    <citation type="submission" date="2020-02" db="EMBL/GenBank/DDBJ databases">
        <title>Plant-Promoting Endophytic Bacterium Rhizobium oryzihabitans sp. nov., Isolated from the Root of Rice.</title>
        <authorList>
            <person name="zhao J."/>
            <person name="Zhang G."/>
        </authorList>
    </citation>
    <scope>NUCLEOTIDE SEQUENCE [LARGE SCALE GENOMIC DNA]</scope>
    <source>
        <strain evidence="1 2">M15</strain>
    </source>
</reference>
<accession>A0A7L5BGT4</accession>
<gene>
    <name evidence="1" type="ORF">G3A56_08705</name>
</gene>
<dbReference type="Proteomes" id="UP000464865">
    <property type="component" value="Chromosome M15-11"/>
</dbReference>